<dbReference type="EMBL" id="MU007019">
    <property type="protein sequence ID" value="KAF2433749.1"/>
    <property type="molecule type" value="Genomic_DNA"/>
</dbReference>
<dbReference type="InterPro" id="IPR000352">
    <property type="entry name" value="Pep_chain_release_fac_I"/>
</dbReference>
<gene>
    <name evidence="3" type="ORF">EJ08DRAFT_583287</name>
</gene>
<feature type="region of interest" description="Disordered" evidence="1">
    <location>
        <begin position="170"/>
        <end position="193"/>
    </location>
</feature>
<dbReference type="AlphaFoldDB" id="A0A9P4NWQ0"/>
<protein>
    <recommendedName>
        <fullName evidence="2">Prokaryotic-type class I peptide chain release factors domain-containing protein</fullName>
    </recommendedName>
</protein>
<dbReference type="GO" id="GO:0016150">
    <property type="term" value="F:translation release factor activity, codon nonspecific"/>
    <property type="evidence" value="ECO:0007669"/>
    <property type="project" value="TreeGrafter"/>
</dbReference>
<feature type="compositionally biased region" description="Basic residues" evidence="1">
    <location>
        <begin position="175"/>
        <end position="193"/>
    </location>
</feature>
<dbReference type="OrthoDB" id="270639at2759"/>
<evidence type="ECO:0000313" key="3">
    <source>
        <dbReference type="EMBL" id="KAF2433749.1"/>
    </source>
</evidence>
<dbReference type="Pfam" id="PF00472">
    <property type="entry name" value="RF-1"/>
    <property type="match status" value="1"/>
</dbReference>
<keyword evidence="4" id="KW-1185">Reference proteome</keyword>
<sequence length="193" mass="21595">MLQRATIFASIIHNGARIARTGNFVVQRYKTTSAEPTTAEDIAACRQWLSKFNLETIPKRLCELSFSRSSGPGGQNVNKVSTKATLRLPLIHLTPLIPPLLHSPIRQSRHYAPKSDALVIQADDSRKQSDNANLCFIKLYDLITEVGGKVLPGETSQVQREHVIKLQKRENEHRLRGKKTHSLKKAGRRIGGE</sequence>
<dbReference type="PANTHER" id="PTHR11075:SF54">
    <property type="entry name" value="LARGE RIBOSOMAL SUBUNIT PROTEIN ML62"/>
    <property type="match status" value="1"/>
</dbReference>
<dbReference type="GO" id="GO:0005762">
    <property type="term" value="C:mitochondrial large ribosomal subunit"/>
    <property type="evidence" value="ECO:0007669"/>
    <property type="project" value="TreeGrafter"/>
</dbReference>
<reference evidence="3" key="1">
    <citation type="journal article" date="2020" name="Stud. Mycol.">
        <title>101 Dothideomycetes genomes: a test case for predicting lifestyles and emergence of pathogens.</title>
        <authorList>
            <person name="Haridas S."/>
            <person name="Albert R."/>
            <person name="Binder M."/>
            <person name="Bloem J."/>
            <person name="Labutti K."/>
            <person name="Salamov A."/>
            <person name="Andreopoulos B."/>
            <person name="Baker S."/>
            <person name="Barry K."/>
            <person name="Bills G."/>
            <person name="Bluhm B."/>
            <person name="Cannon C."/>
            <person name="Castanera R."/>
            <person name="Culley D."/>
            <person name="Daum C."/>
            <person name="Ezra D."/>
            <person name="Gonzalez J."/>
            <person name="Henrissat B."/>
            <person name="Kuo A."/>
            <person name="Liang C."/>
            <person name="Lipzen A."/>
            <person name="Lutzoni F."/>
            <person name="Magnuson J."/>
            <person name="Mondo S."/>
            <person name="Nolan M."/>
            <person name="Ohm R."/>
            <person name="Pangilinan J."/>
            <person name="Park H.-J."/>
            <person name="Ramirez L."/>
            <person name="Alfaro M."/>
            <person name="Sun H."/>
            <person name="Tritt A."/>
            <person name="Yoshinaga Y."/>
            <person name="Zwiers L.-H."/>
            <person name="Turgeon B."/>
            <person name="Goodwin S."/>
            <person name="Spatafora J."/>
            <person name="Crous P."/>
            <person name="Grigoriev I."/>
        </authorList>
    </citation>
    <scope>NUCLEOTIDE SEQUENCE</scope>
    <source>
        <strain evidence="3">CBS 130266</strain>
    </source>
</reference>
<organism evidence="3 4">
    <name type="scientific">Tothia fuscella</name>
    <dbReference type="NCBI Taxonomy" id="1048955"/>
    <lineage>
        <taxon>Eukaryota</taxon>
        <taxon>Fungi</taxon>
        <taxon>Dikarya</taxon>
        <taxon>Ascomycota</taxon>
        <taxon>Pezizomycotina</taxon>
        <taxon>Dothideomycetes</taxon>
        <taxon>Pleosporomycetidae</taxon>
        <taxon>Venturiales</taxon>
        <taxon>Cylindrosympodiaceae</taxon>
        <taxon>Tothia</taxon>
    </lineage>
</organism>
<dbReference type="GO" id="GO:0004045">
    <property type="term" value="F:peptidyl-tRNA hydrolase activity"/>
    <property type="evidence" value="ECO:0007669"/>
    <property type="project" value="TreeGrafter"/>
</dbReference>
<comment type="caution">
    <text evidence="3">The sequence shown here is derived from an EMBL/GenBank/DDBJ whole genome shotgun (WGS) entry which is preliminary data.</text>
</comment>
<dbReference type="InterPro" id="IPR052104">
    <property type="entry name" value="Mito_Release_Factor_mL62"/>
</dbReference>
<dbReference type="GO" id="GO:0070126">
    <property type="term" value="P:mitochondrial translational termination"/>
    <property type="evidence" value="ECO:0007669"/>
    <property type="project" value="TreeGrafter"/>
</dbReference>
<dbReference type="Proteomes" id="UP000800235">
    <property type="component" value="Unassembled WGS sequence"/>
</dbReference>
<dbReference type="SUPFAM" id="SSF110916">
    <property type="entry name" value="Peptidyl-tRNA hydrolase domain-like"/>
    <property type="match status" value="1"/>
</dbReference>
<dbReference type="PANTHER" id="PTHR11075">
    <property type="entry name" value="PEPTIDE CHAIN RELEASE FACTOR"/>
    <property type="match status" value="1"/>
</dbReference>
<dbReference type="Gene3D" id="3.30.160.20">
    <property type="match status" value="1"/>
</dbReference>
<accession>A0A9P4NWQ0</accession>
<evidence type="ECO:0000256" key="1">
    <source>
        <dbReference type="SAM" id="MobiDB-lite"/>
    </source>
</evidence>
<name>A0A9P4NWQ0_9PEZI</name>
<proteinExistence type="predicted"/>
<feature type="domain" description="Prokaryotic-type class I peptide chain release factors" evidence="2">
    <location>
        <begin position="56"/>
        <end position="185"/>
    </location>
</feature>
<evidence type="ECO:0000313" key="4">
    <source>
        <dbReference type="Proteomes" id="UP000800235"/>
    </source>
</evidence>
<evidence type="ECO:0000259" key="2">
    <source>
        <dbReference type="Pfam" id="PF00472"/>
    </source>
</evidence>